<dbReference type="Proteomes" id="UP000054279">
    <property type="component" value="Unassembled WGS sequence"/>
</dbReference>
<dbReference type="EMBL" id="KN837245">
    <property type="protein sequence ID" value="KIJ31238.1"/>
    <property type="molecule type" value="Genomic_DNA"/>
</dbReference>
<dbReference type="HOGENOM" id="CLU_2533800_0_0_1"/>
<feature type="non-terminal residue" evidence="1">
    <location>
        <position position="84"/>
    </location>
</feature>
<gene>
    <name evidence="1" type="ORF">M422DRAFT_141351</name>
</gene>
<proteinExistence type="predicted"/>
<sequence length="84" mass="9449">VRVKSEHAVGYIKGRFASLKGLRQQIDDELDHRRALEWVRACLVLHILISRLEAADSTLEPDKDFVEELVSEGLDGSDSEDSDV</sequence>
<dbReference type="OrthoDB" id="2649667at2759"/>
<evidence type="ECO:0000313" key="1">
    <source>
        <dbReference type="EMBL" id="KIJ31238.1"/>
    </source>
</evidence>
<organism evidence="1 2">
    <name type="scientific">Sphaerobolus stellatus (strain SS14)</name>
    <dbReference type="NCBI Taxonomy" id="990650"/>
    <lineage>
        <taxon>Eukaryota</taxon>
        <taxon>Fungi</taxon>
        <taxon>Dikarya</taxon>
        <taxon>Basidiomycota</taxon>
        <taxon>Agaricomycotina</taxon>
        <taxon>Agaricomycetes</taxon>
        <taxon>Phallomycetidae</taxon>
        <taxon>Geastrales</taxon>
        <taxon>Sphaerobolaceae</taxon>
        <taxon>Sphaerobolus</taxon>
    </lineage>
</organism>
<keyword evidence="2" id="KW-1185">Reference proteome</keyword>
<evidence type="ECO:0008006" key="3">
    <source>
        <dbReference type="Google" id="ProtNLM"/>
    </source>
</evidence>
<accession>A0A0C9TMN9</accession>
<evidence type="ECO:0000313" key="2">
    <source>
        <dbReference type="Proteomes" id="UP000054279"/>
    </source>
</evidence>
<protein>
    <recommendedName>
        <fullName evidence="3">DDE Tnp4 domain-containing protein</fullName>
    </recommendedName>
</protein>
<feature type="non-terminal residue" evidence="1">
    <location>
        <position position="1"/>
    </location>
</feature>
<name>A0A0C9TMN9_SPHS4</name>
<dbReference type="AlphaFoldDB" id="A0A0C9TMN9"/>
<reference evidence="1 2" key="1">
    <citation type="submission" date="2014-06" db="EMBL/GenBank/DDBJ databases">
        <title>Evolutionary Origins and Diversification of the Mycorrhizal Mutualists.</title>
        <authorList>
            <consortium name="DOE Joint Genome Institute"/>
            <consortium name="Mycorrhizal Genomics Consortium"/>
            <person name="Kohler A."/>
            <person name="Kuo A."/>
            <person name="Nagy L.G."/>
            <person name="Floudas D."/>
            <person name="Copeland A."/>
            <person name="Barry K.W."/>
            <person name="Cichocki N."/>
            <person name="Veneault-Fourrey C."/>
            <person name="LaButti K."/>
            <person name="Lindquist E.A."/>
            <person name="Lipzen A."/>
            <person name="Lundell T."/>
            <person name="Morin E."/>
            <person name="Murat C."/>
            <person name="Riley R."/>
            <person name="Ohm R."/>
            <person name="Sun H."/>
            <person name="Tunlid A."/>
            <person name="Henrissat B."/>
            <person name="Grigoriev I.V."/>
            <person name="Hibbett D.S."/>
            <person name="Martin F."/>
        </authorList>
    </citation>
    <scope>NUCLEOTIDE SEQUENCE [LARGE SCALE GENOMIC DNA]</scope>
    <source>
        <strain evidence="1 2">SS14</strain>
    </source>
</reference>